<keyword evidence="6" id="KW-0378">Hydrolase</keyword>
<evidence type="ECO:0000256" key="6">
    <source>
        <dbReference type="ARBA" id="ARBA00022801"/>
    </source>
</evidence>
<evidence type="ECO:0000259" key="9">
    <source>
        <dbReference type="Pfam" id="PF13359"/>
    </source>
</evidence>
<protein>
    <recommendedName>
        <fullName evidence="9">DDE Tnp4 domain-containing protein</fullName>
    </recommendedName>
</protein>
<dbReference type="InterPro" id="IPR027806">
    <property type="entry name" value="HARBI1_dom"/>
</dbReference>
<organism evidence="10 11">
    <name type="scientific">Armadillidium nasatum</name>
    <dbReference type="NCBI Taxonomy" id="96803"/>
    <lineage>
        <taxon>Eukaryota</taxon>
        <taxon>Metazoa</taxon>
        <taxon>Ecdysozoa</taxon>
        <taxon>Arthropoda</taxon>
        <taxon>Crustacea</taxon>
        <taxon>Multicrustacea</taxon>
        <taxon>Malacostraca</taxon>
        <taxon>Eumalacostraca</taxon>
        <taxon>Peracarida</taxon>
        <taxon>Isopoda</taxon>
        <taxon>Oniscidea</taxon>
        <taxon>Crinocheta</taxon>
        <taxon>Armadillidiidae</taxon>
        <taxon>Armadillidium</taxon>
    </lineage>
</organism>
<evidence type="ECO:0000313" key="11">
    <source>
        <dbReference type="Proteomes" id="UP000326759"/>
    </source>
</evidence>
<keyword evidence="7" id="KW-0539">Nucleus</keyword>
<keyword evidence="4" id="KW-0540">Nuclease</keyword>
<dbReference type="GO" id="GO:0004518">
    <property type="term" value="F:nuclease activity"/>
    <property type="evidence" value="ECO:0007669"/>
    <property type="project" value="UniProtKB-KW"/>
</dbReference>
<dbReference type="GO" id="GO:0016787">
    <property type="term" value="F:hydrolase activity"/>
    <property type="evidence" value="ECO:0007669"/>
    <property type="project" value="UniProtKB-KW"/>
</dbReference>
<feature type="region of interest" description="Disordered" evidence="8">
    <location>
        <begin position="277"/>
        <end position="306"/>
    </location>
</feature>
<accession>A0A5N5T5U1</accession>
<dbReference type="Pfam" id="PF13359">
    <property type="entry name" value="DDE_Tnp_4"/>
    <property type="match status" value="1"/>
</dbReference>
<dbReference type="EMBL" id="SEYY01010095">
    <property type="protein sequence ID" value="KAB7501607.1"/>
    <property type="molecule type" value="Genomic_DNA"/>
</dbReference>
<proteinExistence type="inferred from homology"/>
<keyword evidence="5" id="KW-0479">Metal-binding</keyword>
<evidence type="ECO:0000256" key="3">
    <source>
        <dbReference type="ARBA" id="ARBA00006958"/>
    </source>
</evidence>
<gene>
    <name evidence="10" type="ORF">Anas_14420</name>
</gene>
<dbReference type="Proteomes" id="UP000326759">
    <property type="component" value="Unassembled WGS sequence"/>
</dbReference>
<feature type="domain" description="DDE Tnp4" evidence="9">
    <location>
        <begin position="171"/>
        <end position="253"/>
    </location>
</feature>
<keyword evidence="11" id="KW-1185">Reference proteome</keyword>
<evidence type="ECO:0000256" key="2">
    <source>
        <dbReference type="ARBA" id="ARBA00004123"/>
    </source>
</evidence>
<evidence type="ECO:0000256" key="7">
    <source>
        <dbReference type="ARBA" id="ARBA00023242"/>
    </source>
</evidence>
<dbReference type="GO" id="GO:0046872">
    <property type="term" value="F:metal ion binding"/>
    <property type="evidence" value="ECO:0007669"/>
    <property type="project" value="UniProtKB-KW"/>
</dbReference>
<dbReference type="AlphaFoldDB" id="A0A5N5T5U1"/>
<dbReference type="PANTHER" id="PTHR22930">
    <property type="match status" value="1"/>
</dbReference>
<dbReference type="InterPro" id="IPR045249">
    <property type="entry name" value="HARBI1-like"/>
</dbReference>
<name>A0A5N5T5U1_9CRUS</name>
<dbReference type="PANTHER" id="PTHR22930:SF85">
    <property type="entry name" value="GH03217P-RELATED"/>
    <property type="match status" value="1"/>
</dbReference>
<dbReference type="OrthoDB" id="6745635at2759"/>
<comment type="subcellular location">
    <subcellularLocation>
        <location evidence="2">Nucleus</location>
    </subcellularLocation>
</comment>
<sequence length="320" mass="37582">MDNFLAVILLLEEEEMDRNEPKEVEYSDFKISNMPSEDFKIHFRLTKQQFETLLTEIKPVHMKSPSILRGWPLKKLMLASLWVLSSLESYRSIAERFGTVQSVVSRWVHYFTRLICYAKNNVIKWPSEEEKLQNVSQFLERGFPDTVGALNVTQITIKKPKELPESYYTDKKPYHIIGDNAFPFSSSLMVPYKGFNDLNYSQIRFNDRLQSARMVIEHAFDLLKQRFRRLQYLEMYNIDDISSTILACCIMHNLITGPVEDDGDEEIIEEIRFRENNKEYVDGEDDLSDDDGDDEEDHSSRSLEFQKATEKRNKIAMDIL</sequence>
<evidence type="ECO:0000256" key="4">
    <source>
        <dbReference type="ARBA" id="ARBA00022722"/>
    </source>
</evidence>
<evidence type="ECO:0000256" key="8">
    <source>
        <dbReference type="SAM" id="MobiDB-lite"/>
    </source>
</evidence>
<evidence type="ECO:0000256" key="1">
    <source>
        <dbReference type="ARBA" id="ARBA00001968"/>
    </source>
</evidence>
<evidence type="ECO:0000313" key="10">
    <source>
        <dbReference type="EMBL" id="KAB7501607.1"/>
    </source>
</evidence>
<feature type="compositionally biased region" description="Acidic residues" evidence="8">
    <location>
        <begin position="282"/>
        <end position="297"/>
    </location>
</feature>
<comment type="caution">
    <text evidence="10">The sequence shown here is derived from an EMBL/GenBank/DDBJ whole genome shotgun (WGS) entry which is preliminary data.</text>
</comment>
<comment type="cofactor">
    <cofactor evidence="1">
        <name>a divalent metal cation</name>
        <dbReference type="ChEBI" id="CHEBI:60240"/>
    </cofactor>
</comment>
<evidence type="ECO:0000256" key="5">
    <source>
        <dbReference type="ARBA" id="ARBA00022723"/>
    </source>
</evidence>
<dbReference type="GO" id="GO:0005634">
    <property type="term" value="C:nucleus"/>
    <property type="evidence" value="ECO:0007669"/>
    <property type="project" value="UniProtKB-SubCell"/>
</dbReference>
<comment type="similarity">
    <text evidence="3">Belongs to the HARBI1 family.</text>
</comment>
<reference evidence="10 11" key="1">
    <citation type="journal article" date="2019" name="PLoS Biol.">
        <title>Sex chromosomes control vertical transmission of feminizing Wolbachia symbionts in an isopod.</title>
        <authorList>
            <person name="Becking T."/>
            <person name="Chebbi M.A."/>
            <person name="Giraud I."/>
            <person name="Moumen B."/>
            <person name="Laverre T."/>
            <person name="Caubet Y."/>
            <person name="Peccoud J."/>
            <person name="Gilbert C."/>
            <person name="Cordaux R."/>
        </authorList>
    </citation>
    <scope>NUCLEOTIDE SEQUENCE [LARGE SCALE GENOMIC DNA]</scope>
    <source>
        <strain evidence="10">ANa2</strain>
        <tissue evidence="10">Whole body excluding digestive tract and cuticle</tissue>
    </source>
</reference>